<proteinExistence type="predicted"/>
<dbReference type="Proteomes" id="UP000649328">
    <property type="component" value="Unassembled WGS sequence"/>
</dbReference>
<sequence>MKATSHIEIVKPDLFDQSQRAPSHSMEGHSAEKIAVAHDSDEKVKYHRVIINATSNMQYSELNNSHENMKTKLEGLDKIGIQYDEMA</sequence>
<reference evidence="1" key="1">
    <citation type="submission" date="2020-10" db="EMBL/GenBank/DDBJ databases">
        <title>The Whole-Genome Sequence of Metschnikowia persimmonesis, a Novel Endophytic Yeast Species Isolated from Medicinal Plant Diospyros kaki Thumb.</title>
        <authorList>
            <person name="Rahmat E."/>
            <person name="Kang Y."/>
        </authorList>
    </citation>
    <scope>NUCLEOTIDE SEQUENCE</scope>
    <source>
        <strain evidence="1">KIOM G15050</strain>
    </source>
</reference>
<name>A0A8H7GTY4_9ASCO</name>
<dbReference type="AlphaFoldDB" id="A0A8H7GTY4"/>
<comment type="caution">
    <text evidence="1">The sequence shown here is derived from an EMBL/GenBank/DDBJ whole genome shotgun (WGS) entry which is preliminary data.</text>
</comment>
<organism evidence="1 2">
    <name type="scientific">Metschnikowia pulcherrima</name>
    <dbReference type="NCBI Taxonomy" id="27326"/>
    <lineage>
        <taxon>Eukaryota</taxon>
        <taxon>Fungi</taxon>
        <taxon>Dikarya</taxon>
        <taxon>Ascomycota</taxon>
        <taxon>Saccharomycotina</taxon>
        <taxon>Pichiomycetes</taxon>
        <taxon>Metschnikowiaceae</taxon>
        <taxon>Metschnikowia</taxon>
    </lineage>
</organism>
<keyword evidence="2" id="KW-1185">Reference proteome</keyword>
<evidence type="ECO:0000313" key="1">
    <source>
        <dbReference type="EMBL" id="KAF8003654.1"/>
    </source>
</evidence>
<evidence type="ECO:0000313" key="2">
    <source>
        <dbReference type="Proteomes" id="UP000649328"/>
    </source>
</evidence>
<accession>A0A8H7GTY4</accession>
<dbReference type="EMBL" id="JACBPP010000002">
    <property type="protein sequence ID" value="KAF8003654.1"/>
    <property type="molecule type" value="Genomic_DNA"/>
</dbReference>
<gene>
    <name evidence="1" type="ORF">HF325_001102</name>
</gene>
<protein>
    <submittedName>
        <fullName evidence="1">Uncharacterized protein</fullName>
    </submittedName>
</protein>